<feature type="transmembrane region" description="Helical" evidence="1">
    <location>
        <begin position="21"/>
        <end position="39"/>
    </location>
</feature>
<evidence type="ECO:0000313" key="3">
    <source>
        <dbReference type="Proteomes" id="UP001139125"/>
    </source>
</evidence>
<dbReference type="SUPFAM" id="SSF52833">
    <property type="entry name" value="Thioredoxin-like"/>
    <property type="match status" value="1"/>
</dbReference>
<gene>
    <name evidence="2" type="ORF">NM125_07495</name>
</gene>
<dbReference type="RefSeq" id="WP_255134292.1">
    <property type="nucleotide sequence ID" value="NZ_JANDBC010000001.1"/>
</dbReference>
<comment type="caution">
    <text evidence="2">The sequence shown here is derived from an EMBL/GenBank/DDBJ whole genome shotgun (WGS) entry which is preliminary data.</text>
</comment>
<accession>A0A9X2L390</accession>
<dbReference type="AlphaFoldDB" id="A0A9X2L390"/>
<keyword evidence="1" id="KW-0812">Transmembrane</keyword>
<keyword evidence="1" id="KW-0472">Membrane</keyword>
<organism evidence="2 3">
    <name type="scientific">Gracilimonas sediminicola</name>
    <dbReference type="NCBI Taxonomy" id="2952158"/>
    <lineage>
        <taxon>Bacteria</taxon>
        <taxon>Pseudomonadati</taxon>
        <taxon>Balneolota</taxon>
        <taxon>Balneolia</taxon>
        <taxon>Balneolales</taxon>
        <taxon>Balneolaceae</taxon>
        <taxon>Gracilimonas</taxon>
    </lineage>
</organism>
<sequence>MKDGNLTEDTIQKTEILMNSARRFVFAVILGFGLMWPAASKAQQQDLTGPVTKEEILANDRIYKIYIDRYEPDREAVEYLSAYRDSVQLRVFVGSWCRESRKYIPGLMKTLEVVGSDNIDIQYIAVDHQKKLPKSFLNKFDIKYIPSVLVLKGTTEVGRIEEKPHRLIETDLVQILDAGNEKKE</sequence>
<keyword evidence="3" id="KW-1185">Reference proteome</keyword>
<dbReference type="EMBL" id="JANDBC010000001">
    <property type="protein sequence ID" value="MCP9291425.1"/>
    <property type="molecule type" value="Genomic_DNA"/>
</dbReference>
<dbReference type="Gene3D" id="3.40.30.10">
    <property type="entry name" value="Glutaredoxin"/>
    <property type="match status" value="1"/>
</dbReference>
<dbReference type="InterPro" id="IPR036249">
    <property type="entry name" value="Thioredoxin-like_sf"/>
</dbReference>
<proteinExistence type="predicted"/>
<protein>
    <submittedName>
        <fullName evidence="2">Thioredoxin family protein</fullName>
    </submittedName>
</protein>
<evidence type="ECO:0000313" key="2">
    <source>
        <dbReference type="EMBL" id="MCP9291425.1"/>
    </source>
</evidence>
<dbReference type="Proteomes" id="UP001139125">
    <property type="component" value="Unassembled WGS sequence"/>
</dbReference>
<name>A0A9X2L390_9BACT</name>
<evidence type="ECO:0000256" key="1">
    <source>
        <dbReference type="SAM" id="Phobius"/>
    </source>
</evidence>
<reference evidence="2" key="1">
    <citation type="submission" date="2022-06" db="EMBL/GenBank/DDBJ databases">
        <title>Gracilimonas sp. CAU 1638 isolated from sea sediment.</title>
        <authorList>
            <person name="Kim W."/>
        </authorList>
    </citation>
    <scope>NUCLEOTIDE SEQUENCE</scope>
    <source>
        <strain evidence="2">CAU 1638</strain>
    </source>
</reference>
<keyword evidence="1" id="KW-1133">Transmembrane helix</keyword>